<accession>A0ABY5DTJ0</accession>
<dbReference type="Proteomes" id="UP001056035">
    <property type="component" value="Chromosome"/>
</dbReference>
<name>A0ABY5DTJ0_9ACTN</name>
<dbReference type="RefSeq" id="WP_254570704.1">
    <property type="nucleotide sequence ID" value="NZ_CP098502.1"/>
</dbReference>
<keyword evidence="3" id="KW-1185">Reference proteome</keyword>
<proteinExistence type="predicted"/>
<dbReference type="Gene3D" id="3.40.30.10">
    <property type="entry name" value="Glutaredoxin"/>
    <property type="match status" value="1"/>
</dbReference>
<dbReference type="SUPFAM" id="SSF52833">
    <property type="entry name" value="Thioredoxin-like"/>
    <property type="match status" value="1"/>
</dbReference>
<reference evidence="2 3" key="1">
    <citation type="submission" date="2022-06" db="EMBL/GenBank/DDBJ databases">
        <title>Paraconexibacter antarcticus.</title>
        <authorList>
            <person name="Kim C.S."/>
        </authorList>
    </citation>
    <scope>NUCLEOTIDE SEQUENCE [LARGE SCALE GENOMIC DNA]</scope>
    <source>
        <strain evidence="2 3">02-257</strain>
    </source>
</reference>
<feature type="region of interest" description="Disordered" evidence="1">
    <location>
        <begin position="78"/>
        <end position="97"/>
    </location>
</feature>
<gene>
    <name evidence="2" type="ORF">NBH00_21940</name>
</gene>
<sequence length="97" mass="10734">MPDIEVLLLTQQHCAYCDDAKALLERLSSDFPLHVQIVDISTPEGQRLAAQGGVMFPPGLFLDQAPFSYGRPSERKLRKALRRKLADAPDQSTPANT</sequence>
<dbReference type="Pfam" id="PF05768">
    <property type="entry name" value="Glrx-like"/>
    <property type="match status" value="1"/>
</dbReference>
<dbReference type="InterPro" id="IPR036249">
    <property type="entry name" value="Thioredoxin-like_sf"/>
</dbReference>
<dbReference type="EMBL" id="CP098502">
    <property type="protein sequence ID" value="UTI63990.1"/>
    <property type="molecule type" value="Genomic_DNA"/>
</dbReference>
<evidence type="ECO:0000313" key="2">
    <source>
        <dbReference type="EMBL" id="UTI63990.1"/>
    </source>
</evidence>
<dbReference type="InterPro" id="IPR008554">
    <property type="entry name" value="Glutaredoxin-like"/>
</dbReference>
<evidence type="ECO:0000256" key="1">
    <source>
        <dbReference type="SAM" id="MobiDB-lite"/>
    </source>
</evidence>
<organism evidence="2 3">
    <name type="scientific">Paraconexibacter antarcticus</name>
    <dbReference type="NCBI Taxonomy" id="2949664"/>
    <lineage>
        <taxon>Bacteria</taxon>
        <taxon>Bacillati</taxon>
        <taxon>Actinomycetota</taxon>
        <taxon>Thermoleophilia</taxon>
        <taxon>Solirubrobacterales</taxon>
        <taxon>Paraconexibacteraceae</taxon>
        <taxon>Paraconexibacter</taxon>
    </lineage>
</organism>
<evidence type="ECO:0000313" key="3">
    <source>
        <dbReference type="Proteomes" id="UP001056035"/>
    </source>
</evidence>
<protein>
    <submittedName>
        <fullName evidence="2">Glutaredoxin family protein</fullName>
    </submittedName>
</protein>